<proteinExistence type="predicted"/>
<reference evidence="1 2" key="1">
    <citation type="submission" date="2021-07" db="EMBL/GenBank/DDBJ databases">
        <authorList>
            <person name="So Y."/>
        </authorList>
    </citation>
    <scope>NUCLEOTIDE SEQUENCE [LARGE SCALE GENOMIC DNA]</scope>
    <source>
        <strain evidence="1 2">HJA6</strain>
    </source>
</reference>
<accession>A0ABS7A685</accession>
<organism evidence="1 2">
    <name type="scientific">Roseomonas alba</name>
    <dbReference type="NCBI Taxonomy" id="2846776"/>
    <lineage>
        <taxon>Bacteria</taxon>
        <taxon>Pseudomonadati</taxon>
        <taxon>Pseudomonadota</taxon>
        <taxon>Alphaproteobacteria</taxon>
        <taxon>Acetobacterales</taxon>
        <taxon>Roseomonadaceae</taxon>
        <taxon>Roseomonas</taxon>
    </lineage>
</organism>
<dbReference type="Pfam" id="PF19717">
    <property type="entry name" value="DUF6212"/>
    <property type="match status" value="1"/>
</dbReference>
<name>A0ABS7A685_9PROT</name>
<dbReference type="EMBL" id="JAHYBZ010000001">
    <property type="protein sequence ID" value="MBW6396664.1"/>
    <property type="molecule type" value="Genomic_DNA"/>
</dbReference>
<comment type="caution">
    <text evidence="1">The sequence shown here is derived from an EMBL/GenBank/DDBJ whole genome shotgun (WGS) entry which is preliminary data.</text>
</comment>
<evidence type="ECO:0000313" key="2">
    <source>
        <dbReference type="Proteomes" id="UP001196565"/>
    </source>
</evidence>
<sequence>MQFQGEVGITQPLIAEVAAGLRVHAPAAALAALFDGRPTIVVDSRLPETVALDGAGARLCHAHFLADGVMLRLGPAHDGDTGPIVLAHPPGAVIAIVAQTPLGARRLAAWWRDHGLEPPTVIVAESGLAALPELLAVALDDAAAATRRVCEQEQRIVALRMEVEQLRGSVAALLQAAAGRTPPEAEIRMDLAVDEAAVPLRLAAGAEARLFQPGMPTAGIARLSLHLAEAANAGLSVRLIGAETDRVLCAWRVPAADLQAGWLHLETPEPVSGRPQTLLISVQAEGEAGEVALSAAAERPGEPALAVATLPIGACLVQPLHMAWEDWYGEAAPRVPRLAPAQMLAAARLDGPGDLDAGSRERRTLTLPAAWETTRLLLGPLPDHCAALRCDLRLGSGIMEARLALGDGAAATEWRPLSPDETRPFSLPAGDAAPEVALELRGVGPAVLDVLAPVLFANAVTGGVAPEAAGAVEPPAPPIVQARPLRALEEAYPREQWPEAPPSGTEAVTGLDGKAHYAEVVLDARQDEPSGRLIDLRLTGLASRGERWREVKFKFGVSGTKVVLEFRRAPSWPRVFEAWPGTESDEYGDKFFLVLDEEVVHGLDRVAPGRDAALVAVLAGIMPRLVAEILTEEDAGAFAEAAGRLAERLGAEG</sequence>
<gene>
    <name evidence="1" type="ORF">KPL78_02340</name>
</gene>
<protein>
    <submittedName>
        <fullName evidence="1">Uncharacterized protein</fullName>
    </submittedName>
</protein>
<keyword evidence="2" id="KW-1185">Reference proteome</keyword>
<dbReference type="Proteomes" id="UP001196565">
    <property type="component" value="Unassembled WGS sequence"/>
</dbReference>
<evidence type="ECO:0000313" key="1">
    <source>
        <dbReference type="EMBL" id="MBW6396664.1"/>
    </source>
</evidence>
<dbReference type="RefSeq" id="WP_219761108.1">
    <property type="nucleotide sequence ID" value="NZ_JAHYBZ010000001.1"/>
</dbReference>
<dbReference type="InterPro" id="IPR046184">
    <property type="entry name" value="DUF6212"/>
</dbReference>